<keyword evidence="2" id="KW-0238">DNA-binding</keyword>
<dbReference type="PANTHER" id="PTHR30146">
    <property type="entry name" value="LACI-RELATED TRANSCRIPTIONAL REPRESSOR"/>
    <property type="match status" value="1"/>
</dbReference>
<dbReference type="PROSITE" id="PS50932">
    <property type="entry name" value="HTH_LACI_2"/>
    <property type="match status" value="1"/>
</dbReference>
<dbReference type="PANTHER" id="PTHR30146:SF149">
    <property type="entry name" value="HTH-TYPE TRANSCRIPTIONAL REGULATOR EBGR"/>
    <property type="match status" value="1"/>
</dbReference>
<evidence type="ECO:0000256" key="2">
    <source>
        <dbReference type="ARBA" id="ARBA00023125"/>
    </source>
</evidence>
<evidence type="ECO:0000313" key="6">
    <source>
        <dbReference type="Proteomes" id="UP000830167"/>
    </source>
</evidence>
<name>A0ABY4CE84_9BACL</name>
<dbReference type="Pfam" id="PF00356">
    <property type="entry name" value="LacI"/>
    <property type="match status" value="1"/>
</dbReference>
<sequence>MKVNIKRVAQEANVSISTVSRVLNSPELVSPEKRQRVLQVIQELNYQASELARGLSSKKTQTIGVIIPRVTSFFFNELYRGIDVAVKEFGMNILLYDCDSNLERTTHGFTFLVRRQVEGIIYASQFITEELYTFISRLGVPVILALTESFNRKLTAFKVDEVRAAFDAVSYLIARGHHRIAMISGPLDNFVAGKTRYEGYRMALNQHNLPFLDDCVAFGGYRYEDGHRAMRELLEKRNDTQFTALFAASDEMAIGAMRCAFDHGLSVPQDISIIGFDNLSIANMVTPKLTTVSQPFEQIGFEAVRTLIRAISGDIHESDSSNHYLPHQIIERESVASRAIEEVAAADER</sequence>
<dbReference type="CDD" id="cd19975">
    <property type="entry name" value="PBP1_CcpA-like"/>
    <property type="match status" value="1"/>
</dbReference>
<dbReference type="InterPro" id="IPR046335">
    <property type="entry name" value="LacI/GalR-like_sensor"/>
</dbReference>
<dbReference type="SUPFAM" id="SSF53822">
    <property type="entry name" value="Periplasmic binding protein-like I"/>
    <property type="match status" value="1"/>
</dbReference>
<accession>A0ABY4CE84</accession>
<evidence type="ECO:0000256" key="3">
    <source>
        <dbReference type="ARBA" id="ARBA00023163"/>
    </source>
</evidence>
<organism evidence="5 6">
    <name type="scientific">Fodinisporobacter ferrooxydans</name>
    <dbReference type="NCBI Taxonomy" id="2901836"/>
    <lineage>
        <taxon>Bacteria</taxon>
        <taxon>Bacillati</taxon>
        <taxon>Bacillota</taxon>
        <taxon>Bacilli</taxon>
        <taxon>Bacillales</taxon>
        <taxon>Alicyclobacillaceae</taxon>
        <taxon>Fodinisporobacter</taxon>
    </lineage>
</organism>
<dbReference type="Pfam" id="PF13377">
    <property type="entry name" value="Peripla_BP_3"/>
    <property type="match status" value="1"/>
</dbReference>
<evidence type="ECO:0000259" key="4">
    <source>
        <dbReference type="PROSITE" id="PS50932"/>
    </source>
</evidence>
<keyword evidence="1" id="KW-0805">Transcription regulation</keyword>
<reference evidence="5" key="1">
    <citation type="submission" date="2021-12" db="EMBL/GenBank/DDBJ databases">
        <title>Alicyclobacillaceae gen. nov., sp. nov., isolated from chalcocite enrichment system.</title>
        <authorList>
            <person name="Jiang Z."/>
        </authorList>
    </citation>
    <scope>NUCLEOTIDE SEQUENCE</scope>
    <source>
        <strain evidence="5">MYW30-H2</strain>
    </source>
</reference>
<dbReference type="CDD" id="cd01392">
    <property type="entry name" value="HTH_LacI"/>
    <property type="match status" value="1"/>
</dbReference>
<dbReference type="SMART" id="SM00354">
    <property type="entry name" value="HTH_LACI"/>
    <property type="match status" value="1"/>
</dbReference>
<dbReference type="RefSeq" id="WP_347435368.1">
    <property type="nucleotide sequence ID" value="NZ_CP089291.1"/>
</dbReference>
<dbReference type="SUPFAM" id="SSF47413">
    <property type="entry name" value="lambda repressor-like DNA-binding domains"/>
    <property type="match status" value="1"/>
</dbReference>
<dbReference type="Gene3D" id="3.40.50.2300">
    <property type="match status" value="2"/>
</dbReference>
<evidence type="ECO:0000256" key="1">
    <source>
        <dbReference type="ARBA" id="ARBA00023015"/>
    </source>
</evidence>
<dbReference type="EMBL" id="CP089291">
    <property type="protein sequence ID" value="UOF88689.1"/>
    <property type="molecule type" value="Genomic_DNA"/>
</dbReference>
<protein>
    <submittedName>
        <fullName evidence="5">LacI family transcriptional regulator</fullName>
    </submittedName>
</protein>
<keyword evidence="3" id="KW-0804">Transcription</keyword>
<feature type="domain" description="HTH lacI-type" evidence="4">
    <location>
        <begin position="3"/>
        <end position="57"/>
    </location>
</feature>
<keyword evidence="6" id="KW-1185">Reference proteome</keyword>
<dbReference type="InterPro" id="IPR028082">
    <property type="entry name" value="Peripla_BP_I"/>
</dbReference>
<dbReference type="Proteomes" id="UP000830167">
    <property type="component" value="Chromosome"/>
</dbReference>
<gene>
    <name evidence="5" type="ORF">LSG31_12085</name>
</gene>
<dbReference type="Gene3D" id="1.10.260.40">
    <property type="entry name" value="lambda repressor-like DNA-binding domains"/>
    <property type="match status" value="1"/>
</dbReference>
<proteinExistence type="predicted"/>
<dbReference type="InterPro" id="IPR000843">
    <property type="entry name" value="HTH_LacI"/>
</dbReference>
<evidence type="ECO:0000313" key="5">
    <source>
        <dbReference type="EMBL" id="UOF88689.1"/>
    </source>
</evidence>
<dbReference type="InterPro" id="IPR010982">
    <property type="entry name" value="Lambda_DNA-bd_dom_sf"/>
</dbReference>